<dbReference type="PANTHER" id="PTHR12358:SF31">
    <property type="entry name" value="ACYLGLYCEROL KINASE, MITOCHONDRIAL"/>
    <property type="match status" value="1"/>
</dbReference>
<dbReference type="SUPFAM" id="SSF111331">
    <property type="entry name" value="NAD kinase/diacylglycerol kinase-like"/>
    <property type="match status" value="1"/>
</dbReference>
<dbReference type="GO" id="GO:0005524">
    <property type="term" value="F:ATP binding"/>
    <property type="evidence" value="ECO:0007669"/>
    <property type="project" value="UniProtKB-KW"/>
</dbReference>
<gene>
    <name evidence="7" type="ORF">LAQU0_S03e08636g</name>
</gene>
<dbReference type="PANTHER" id="PTHR12358">
    <property type="entry name" value="SPHINGOSINE KINASE"/>
    <property type="match status" value="1"/>
</dbReference>
<evidence type="ECO:0000259" key="6">
    <source>
        <dbReference type="PROSITE" id="PS50146"/>
    </source>
</evidence>
<dbReference type="GO" id="GO:0001727">
    <property type="term" value="F:lipid kinase activity"/>
    <property type="evidence" value="ECO:0007669"/>
    <property type="project" value="TreeGrafter"/>
</dbReference>
<name>A0A0N7MLA0_9SACH</name>
<dbReference type="OrthoDB" id="3853857at2759"/>
<evidence type="ECO:0000256" key="3">
    <source>
        <dbReference type="ARBA" id="ARBA00022777"/>
    </source>
</evidence>
<evidence type="ECO:0000313" key="7">
    <source>
        <dbReference type="EMBL" id="CUS21699.1"/>
    </source>
</evidence>
<evidence type="ECO:0000256" key="1">
    <source>
        <dbReference type="ARBA" id="ARBA00022679"/>
    </source>
</evidence>
<evidence type="ECO:0000256" key="4">
    <source>
        <dbReference type="ARBA" id="ARBA00022840"/>
    </source>
</evidence>
<dbReference type="Gene3D" id="3.40.50.10330">
    <property type="entry name" value="Probable inorganic polyphosphate/atp-NAD kinase, domain 1"/>
    <property type="match status" value="1"/>
</dbReference>
<accession>A0A0N7MLA0</accession>
<dbReference type="FunFam" id="2.60.200.40:FF:000017">
    <property type="entry name" value="Sphingoid long chain base kinase"/>
    <property type="match status" value="1"/>
</dbReference>
<evidence type="ECO:0000256" key="5">
    <source>
        <dbReference type="SAM" id="MobiDB-lite"/>
    </source>
</evidence>
<keyword evidence="3" id="KW-0418">Kinase</keyword>
<dbReference type="GO" id="GO:0046512">
    <property type="term" value="P:sphingosine biosynthetic process"/>
    <property type="evidence" value="ECO:0007669"/>
    <property type="project" value="TreeGrafter"/>
</dbReference>
<proteinExistence type="predicted"/>
<dbReference type="InterPro" id="IPR050187">
    <property type="entry name" value="Lipid_Phosphate_FormReg"/>
</dbReference>
<dbReference type="EMBL" id="LN890565">
    <property type="protein sequence ID" value="CUS21699.1"/>
    <property type="molecule type" value="Genomic_DNA"/>
</dbReference>
<keyword evidence="1" id="KW-0808">Transferase</keyword>
<dbReference type="GO" id="GO:0016020">
    <property type="term" value="C:membrane"/>
    <property type="evidence" value="ECO:0007669"/>
    <property type="project" value="TreeGrafter"/>
</dbReference>
<dbReference type="InterPro" id="IPR001206">
    <property type="entry name" value="Diacylglycerol_kinase_cat_dom"/>
</dbReference>
<sequence>MKKLKSYMNNYGRAVLTDTGIMIKGQQSFPTDAEEASESSNVNPFADDEDRETRNSFDTSSLISCVTCLSESDSRADESSNGPLPNNTLIPYAKILYAKEVCAVSTELTPYRDEVGEQESTNAGETVLSTLVEVTFARPRRHDLVPKKQLLCVGALPSGGNIVEEIMSRSYKGTKRDKAILVIMNPHGGKGHAKKLYLTKVKPILAASNCTVETVETTYHGHATDLAKSVDADKFDIIACASGDGIPHEVLNGLFQRKDRADAFNKLIITQLPCGSGNAMSVSCHGTTNPSHAALNILKAPEIRIDLMCCSQPSYKDQPRLSFLSQTYGIIAESDVNTEFIRWMGPARFDLGVLLNILQRKKYPCEVHVKYAAKTKNELREHYTYHKTKAHRNKSQETLDTSKQDDIDESAFELKYPLSDDIPADWETVDSTLTNNLGIFYTGKMPYVAPDAKFFPAALPSDGTFDLIITDSRTSLSRMVPILLSSDKGHHVLQPEVIHSKITAYKLIPKLKNSVISVDGEKFPFEPLQVEILPGVCRTLSFDGSYVETDFDSM</sequence>
<organism evidence="7 8">
    <name type="scientific">Lachancea quebecensis</name>
    <dbReference type="NCBI Taxonomy" id="1654605"/>
    <lineage>
        <taxon>Eukaryota</taxon>
        <taxon>Fungi</taxon>
        <taxon>Dikarya</taxon>
        <taxon>Ascomycota</taxon>
        <taxon>Saccharomycotina</taxon>
        <taxon>Saccharomycetes</taxon>
        <taxon>Saccharomycetales</taxon>
        <taxon>Saccharomycetaceae</taxon>
        <taxon>Lachancea</taxon>
    </lineage>
</organism>
<dbReference type="Pfam" id="PF19279">
    <property type="entry name" value="YegS_C"/>
    <property type="match status" value="1"/>
</dbReference>
<dbReference type="PROSITE" id="PS50146">
    <property type="entry name" value="DAGK"/>
    <property type="match status" value="1"/>
</dbReference>
<dbReference type="InterPro" id="IPR016064">
    <property type="entry name" value="NAD/diacylglycerol_kinase_sf"/>
</dbReference>
<keyword evidence="8" id="KW-1185">Reference proteome</keyword>
<dbReference type="InterPro" id="IPR017438">
    <property type="entry name" value="ATP-NAD_kinase_N"/>
</dbReference>
<dbReference type="SMART" id="SM00046">
    <property type="entry name" value="DAGKc"/>
    <property type="match status" value="1"/>
</dbReference>
<evidence type="ECO:0000256" key="2">
    <source>
        <dbReference type="ARBA" id="ARBA00022741"/>
    </source>
</evidence>
<protein>
    <submittedName>
        <fullName evidence="7">LAQU0S03e08636g1_1</fullName>
    </submittedName>
</protein>
<dbReference type="InterPro" id="IPR045540">
    <property type="entry name" value="YegS/DAGK_C"/>
</dbReference>
<feature type="domain" description="DAGKc" evidence="6">
    <location>
        <begin position="175"/>
        <end position="314"/>
    </location>
</feature>
<dbReference type="AlphaFoldDB" id="A0A0N7MLA0"/>
<dbReference type="Pfam" id="PF00781">
    <property type="entry name" value="DAGK_cat"/>
    <property type="match status" value="1"/>
</dbReference>
<dbReference type="Proteomes" id="UP000236544">
    <property type="component" value="Unassembled WGS sequence"/>
</dbReference>
<evidence type="ECO:0000313" key="8">
    <source>
        <dbReference type="Proteomes" id="UP000236544"/>
    </source>
</evidence>
<keyword evidence="4" id="KW-0067">ATP-binding</keyword>
<feature type="region of interest" description="Disordered" evidence="5">
    <location>
        <begin position="27"/>
        <end position="57"/>
    </location>
</feature>
<reference evidence="8" key="1">
    <citation type="submission" date="2015-10" db="EMBL/GenBank/DDBJ databases">
        <authorList>
            <person name="Devillers H."/>
        </authorList>
    </citation>
    <scope>NUCLEOTIDE SEQUENCE [LARGE SCALE GENOMIC DNA]</scope>
</reference>
<keyword evidence="2" id="KW-0547">Nucleotide-binding</keyword>
<dbReference type="GO" id="GO:0005737">
    <property type="term" value="C:cytoplasm"/>
    <property type="evidence" value="ECO:0007669"/>
    <property type="project" value="TreeGrafter"/>
</dbReference>
<dbReference type="Gene3D" id="2.60.200.40">
    <property type="match status" value="1"/>
</dbReference>